<gene>
    <name evidence="1" type="ORF">BU204_16990</name>
</gene>
<dbReference type="RefSeq" id="WP_075126670.1">
    <property type="nucleotide sequence ID" value="NZ_MSIE01000030.1"/>
</dbReference>
<organism evidence="1 2">
    <name type="scientific">Actinophytocola xanthii</name>
    <dbReference type="NCBI Taxonomy" id="1912961"/>
    <lineage>
        <taxon>Bacteria</taxon>
        <taxon>Bacillati</taxon>
        <taxon>Actinomycetota</taxon>
        <taxon>Actinomycetes</taxon>
        <taxon>Pseudonocardiales</taxon>
        <taxon>Pseudonocardiaceae</taxon>
    </lineage>
</organism>
<keyword evidence="2" id="KW-1185">Reference proteome</keyword>
<reference evidence="1 2" key="1">
    <citation type="submission" date="2016-12" db="EMBL/GenBank/DDBJ databases">
        <title>The draft genome sequence of Actinophytocola sp. 11-183.</title>
        <authorList>
            <person name="Wang W."/>
            <person name="Yuan L."/>
        </authorList>
    </citation>
    <scope>NUCLEOTIDE SEQUENCE [LARGE SCALE GENOMIC DNA]</scope>
    <source>
        <strain evidence="1 2">11-183</strain>
    </source>
</reference>
<dbReference type="OrthoDB" id="3482507at2"/>
<dbReference type="InterPro" id="IPR029787">
    <property type="entry name" value="Nucleotide_cyclase"/>
</dbReference>
<dbReference type="SUPFAM" id="SSF55073">
    <property type="entry name" value="Nucleotide cyclase"/>
    <property type="match status" value="1"/>
</dbReference>
<dbReference type="Proteomes" id="UP000185596">
    <property type="component" value="Unassembled WGS sequence"/>
</dbReference>
<sequence length="211" mass="23945">MTTWPILPRHRIIVAVDIEGSTNRTNIARARLRNDMYDAFEDALRVTGVPDYLRDPFVDRGDGALALLHFSDQVPITRLLDTFTPRLNDLLSWHARAHPDRAFRLRAALHTGTVHFDGRGVYGEDVDIAVRLLDDAELKSRLQRADGPLVLVVSDLVYRSVVRHGYERIDARTFEQLVRVEVARQDYLGWVQVPAEAQPVAGTLSRIDRVS</sequence>
<accession>A0A1Q8CPN2</accession>
<evidence type="ECO:0000313" key="2">
    <source>
        <dbReference type="Proteomes" id="UP000185596"/>
    </source>
</evidence>
<evidence type="ECO:0000313" key="1">
    <source>
        <dbReference type="EMBL" id="OLF16288.1"/>
    </source>
</evidence>
<comment type="caution">
    <text evidence="1">The sequence shown here is derived from an EMBL/GenBank/DDBJ whole genome shotgun (WGS) entry which is preliminary data.</text>
</comment>
<evidence type="ECO:0008006" key="3">
    <source>
        <dbReference type="Google" id="ProtNLM"/>
    </source>
</evidence>
<dbReference type="STRING" id="1912961.BU204_16990"/>
<dbReference type="AlphaFoldDB" id="A0A1Q8CPN2"/>
<dbReference type="Gene3D" id="3.30.70.1230">
    <property type="entry name" value="Nucleotide cyclase"/>
    <property type="match status" value="1"/>
</dbReference>
<protein>
    <recommendedName>
        <fullName evidence="3">Guanylate cyclase domain-containing protein</fullName>
    </recommendedName>
</protein>
<dbReference type="EMBL" id="MSIE01000030">
    <property type="protein sequence ID" value="OLF16288.1"/>
    <property type="molecule type" value="Genomic_DNA"/>
</dbReference>
<proteinExistence type="predicted"/>
<name>A0A1Q8CPN2_9PSEU</name>